<evidence type="ECO:0000256" key="5">
    <source>
        <dbReference type="ARBA" id="ARBA00023018"/>
    </source>
</evidence>
<dbReference type="GO" id="GO:0022848">
    <property type="term" value="F:acetylcholine-gated monoatomic cation-selective channel activity"/>
    <property type="evidence" value="ECO:0007669"/>
    <property type="project" value="InterPro"/>
</dbReference>
<sequence>MYVDESKNLLFILRSILFDYSFVWISVFCFGKKMQIFVLIAFVLLKEVLSDTHEDIYKILSESEMTIDEDLVRRSTTTRNARAVDPYLLTMAPRNQDDDEMRLVSHLLNNYNKEVRPVQNKSDAVQVIFGMAYTQLLDLEEKNQVLVSNVWIRMRWFNHLLKWDPSDYGGIKSINLPPQLIWVPDIVLYNNAEETLGAGQMDQFKTKIILQHDGLNKWFAPTILRSRCSINVEFFPFDDQKCDLKFLSWTYDGLRINITNSSPTADLATYLPSGEFELISAEVVRKITKYPCCDEPYPHVTFTIHIRRKTLFYFNNLIVPCFLITALGLLTFVLPPATGERVTLVITTLLAMTVFMLMIAEKTPTTSKVTPLIGKFFIASMVIIGLSLIATCIVLNLYECTRAVESVPKPIRIIVLEYLAPFLRVDPPIQRKLARPRSNQQVDTAVHEKHGTTEVTTGNGAWRFHDNFHPAHHHHHHHHHREETSRQRNVAVLPKEISEGIAVLSERAKQQEKFDELTEEWQAVAKVADRLFLIIFLLTIAITTVYIFVNRPDPDSI</sequence>
<keyword evidence="12 14" id="KW-0407">Ion channel</keyword>
<proteinExistence type="inferred from homology"/>
<dbReference type="Pfam" id="PF02932">
    <property type="entry name" value="Neur_chan_memb"/>
    <property type="match status" value="1"/>
</dbReference>
<feature type="transmembrane region" description="Helical" evidence="14">
    <location>
        <begin position="531"/>
        <end position="549"/>
    </location>
</feature>
<keyword evidence="8" id="KW-1015">Disulfide bond</keyword>
<keyword evidence="9" id="KW-0675">Receptor</keyword>
<evidence type="ECO:0000256" key="8">
    <source>
        <dbReference type="ARBA" id="ARBA00023157"/>
    </source>
</evidence>
<dbReference type="GeneID" id="136814055"/>
<dbReference type="OrthoDB" id="5975154at2759"/>
<evidence type="ECO:0000256" key="3">
    <source>
        <dbReference type="ARBA" id="ARBA00022692"/>
    </source>
</evidence>
<dbReference type="Pfam" id="PF02931">
    <property type="entry name" value="Neur_chan_LBD"/>
    <property type="match status" value="1"/>
</dbReference>
<dbReference type="InterPro" id="IPR036719">
    <property type="entry name" value="Neuro-gated_channel_TM_sf"/>
</dbReference>
<evidence type="ECO:0000256" key="1">
    <source>
        <dbReference type="ARBA" id="ARBA00022448"/>
    </source>
</evidence>
<name>A0A7M6DPI4_9CNID</name>
<feature type="region of interest" description="Disordered" evidence="15">
    <location>
        <begin position="434"/>
        <end position="487"/>
    </location>
</feature>
<evidence type="ECO:0000256" key="4">
    <source>
        <dbReference type="ARBA" id="ARBA00022989"/>
    </source>
</evidence>
<dbReference type="GO" id="GO:0004888">
    <property type="term" value="F:transmembrane signaling receptor activity"/>
    <property type="evidence" value="ECO:0007669"/>
    <property type="project" value="InterPro"/>
</dbReference>
<feature type="transmembrane region" description="Helical" evidence="14">
    <location>
        <begin position="341"/>
        <end position="360"/>
    </location>
</feature>
<evidence type="ECO:0000256" key="2">
    <source>
        <dbReference type="ARBA" id="ARBA00022475"/>
    </source>
</evidence>
<dbReference type="SUPFAM" id="SSF90112">
    <property type="entry name" value="Neurotransmitter-gated ion-channel transmembrane pore"/>
    <property type="match status" value="1"/>
</dbReference>
<keyword evidence="2" id="KW-1003">Cell membrane</keyword>
<dbReference type="Gene3D" id="1.20.58.390">
    <property type="entry name" value="Neurotransmitter-gated ion-channel transmembrane domain"/>
    <property type="match status" value="2"/>
</dbReference>
<dbReference type="CDD" id="cd19051">
    <property type="entry name" value="LGIC_TM_cation"/>
    <property type="match status" value="1"/>
</dbReference>
<feature type="domain" description="Neurotransmitter-gated ion-channel ligand-binding" evidence="16">
    <location>
        <begin position="101"/>
        <end position="310"/>
    </location>
</feature>
<keyword evidence="4 14" id="KW-1133">Transmembrane helix</keyword>
<evidence type="ECO:0000313" key="18">
    <source>
        <dbReference type="EnsemblMetazoa" id="CLYHEMP020356.1"/>
    </source>
</evidence>
<feature type="transmembrane region" description="Helical" evidence="14">
    <location>
        <begin position="372"/>
        <end position="398"/>
    </location>
</feature>
<dbReference type="PROSITE" id="PS00236">
    <property type="entry name" value="NEUROTR_ION_CHANNEL"/>
    <property type="match status" value="1"/>
</dbReference>
<feature type="transmembrane region" description="Helical" evidence="14">
    <location>
        <begin position="312"/>
        <end position="335"/>
    </location>
</feature>
<dbReference type="InterPro" id="IPR018000">
    <property type="entry name" value="Neurotransmitter_ion_chnl_CS"/>
</dbReference>
<reference evidence="18" key="1">
    <citation type="submission" date="2021-01" db="UniProtKB">
        <authorList>
            <consortium name="EnsemblMetazoa"/>
        </authorList>
    </citation>
    <scope>IDENTIFICATION</scope>
</reference>
<dbReference type="Gene3D" id="2.70.170.10">
    <property type="entry name" value="Neurotransmitter-gated ion-channel ligand-binding domain"/>
    <property type="match status" value="1"/>
</dbReference>
<dbReference type="PRINTS" id="PR00254">
    <property type="entry name" value="NICOTINICR"/>
</dbReference>
<evidence type="ECO:0000256" key="10">
    <source>
        <dbReference type="ARBA" id="ARBA00023180"/>
    </source>
</evidence>
<evidence type="ECO:0000256" key="12">
    <source>
        <dbReference type="ARBA" id="ARBA00023303"/>
    </source>
</evidence>
<accession>A0A7M6DPI4</accession>
<dbReference type="Proteomes" id="UP000594262">
    <property type="component" value="Unplaced"/>
</dbReference>
<feature type="domain" description="Neurotransmitter-gated ion-channel transmembrane" evidence="17">
    <location>
        <begin position="317"/>
        <end position="548"/>
    </location>
</feature>
<dbReference type="GO" id="GO:0045211">
    <property type="term" value="C:postsynaptic membrane"/>
    <property type="evidence" value="ECO:0007669"/>
    <property type="project" value="InterPro"/>
</dbReference>
<dbReference type="FunFam" id="2.70.170.10:FF:000005">
    <property type="entry name" value="Neuronal nicotinic acetylcholine receptor alpha4 subunit"/>
    <property type="match status" value="1"/>
</dbReference>
<dbReference type="RefSeq" id="XP_066926657.1">
    <property type="nucleotide sequence ID" value="XM_067070556.1"/>
</dbReference>
<evidence type="ECO:0000256" key="6">
    <source>
        <dbReference type="ARBA" id="ARBA00023065"/>
    </source>
</evidence>
<evidence type="ECO:0000256" key="13">
    <source>
        <dbReference type="ARBA" id="ARBA00034099"/>
    </source>
</evidence>
<evidence type="ECO:0000313" key="19">
    <source>
        <dbReference type="Proteomes" id="UP000594262"/>
    </source>
</evidence>
<dbReference type="PRINTS" id="PR00252">
    <property type="entry name" value="NRIONCHANNEL"/>
</dbReference>
<keyword evidence="5" id="KW-0770">Synapse</keyword>
<dbReference type="InterPro" id="IPR036734">
    <property type="entry name" value="Neur_chan_lig-bd_sf"/>
</dbReference>
<keyword evidence="11" id="KW-1071">Ligand-gated ion channel</keyword>
<keyword evidence="7 14" id="KW-0472">Membrane</keyword>
<keyword evidence="3 14" id="KW-0812">Transmembrane</keyword>
<dbReference type="InterPro" id="IPR006029">
    <property type="entry name" value="Neurotrans-gated_channel_TM"/>
</dbReference>
<evidence type="ECO:0000256" key="9">
    <source>
        <dbReference type="ARBA" id="ARBA00023170"/>
    </source>
</evidence>
<dbReference type="CDD" id="cd18997">
    <property type="entry name" value="LGIC_ECD_nAChR"/>
    <property type="match status" value="1"/>
</dbReference>
<keyword evidence="6 14" id="KW-0406">Ion transport</keyword>
<feature type="transmembrane region" description="Helical" evidence="14">
    <location>
        <begin position="20"/>
        <end position="45"/>
    </location>
</feature>
<evidence type="ECO:0000259" key="17">
    <source>
        <dbReference type="Pfam" id="PF02932"/>
    </source>
</evidence>
<organism evidence="18 19">
    <name type="scientific">Clytia hemisphaerica</name>
    <dbReference type="NCBI Taxonomy" id="252671"/>
    <lineage>
        <taxon>Eukaryota</taxon>
        <taxon>Metazoa</taxon>
        <taxon>Cnidaria</taxon>
        <taxon>Hydrozoa</taxon>
        <taxon>Hydroidolina</taxon>
        <taxon>Leptothecata</taxon>
        <taxon>Obeliida</taxon>
        <taxon>Clytiidae</taxon>
        <taxon>Clytia</taxon>
    </lineage>
</organism>
<evidence type="ECO:0000256" key="15">
    <source>
        <dbReference type="SAM" id="MobiDB-lite"/>
    </source>
</evidence>
<evidence type="ECO:0000259" key="16">
    <source>
        <dbReference type="Pfam" id="PF02931"/>
    </source>
</evidence>
<dbReference type="FunFam" id="1.20.58.390:FF:000043">
    <property type="entry name" value="AcetylCholine Receptor"/>
    <property type="match status" value="1"/>
</dbReference>
<dbReference type="SUPFAM" id="SSF63712">
    <property type="entry name" value="Nicotinic receptor ligand binding domain-like"/>
    <property type="match status" value="1"/>
</dbReference>
<dbReference type="NCBIfam" id="TIGR00860">
    <property type="entry name" value="LIC"/>
    <property type="match status" value="1"/>
</dbReference>
<evidence type="ECO:0000256" key="14">
    <source>
        <dbReference type="RuleBase" id="RU000687"/>
    </source>
</evidence>
<comment type="similarity">
    <text evidence="14">Belongs to the ligand-gated ion channel (TC 1.A.9) family.</text>
</comment>
<protein>
    <submittedName>
        <fullName evidence="18">Uncharacterized protein</fullName>
    </submittedName>
</protein>
<dbReference type="AlphaFoldDB" id="A0A7M6DPI4"/>
<dbReference type="InterPro" id="IPR006202">
    <property type="entry name" value="Neur_chan_lig-bd"/>
</dbReference>
<dbReference type="InterPro" id="IPR038050">
    <property type="entry name" value="Neuro_actylchol_rec"/>
</dbReference>
<comment type="subcellular location">
    <subcellularLocation>
        <location evidence="13">Synaptic cell membrane</location>
        <topology evidence="13">Multi-pass membrane protein</topology>
    </subcellularLocation>
</comment>
<dbReference type="InterPro" id="IPR006201">
    <property type="entry name" value="Neur_channel"/>
</dbReference>
<keyword evidence="19" id="KW-1185">Reference proteome</keyword>
<evidence type="ECO:0000256" key="7">
    <source>
        <dbReference type="ARBA" id="ARBA00023136"/>
    </source>
</evidence>
<dbReference type="InterPro" id="IPR002394">
    <property type="entry name" value="Nicotinic_acetylcholine_rcpt"/>
</dbReference>
<dbReference type="EnsemblMetazoa" id="CLYHEMT020356.1">
    <property type="protein sequence ID" value="CLYHEMP020356.1"/>
    <property type="gene ID" value="CLYHEMG020356"/>
</dbReference>
<keyword evidence="1 14" id="KW-0813">Transport</keyword>
<feature type="compositionally biased region" description="Basic residues" evidence="15">
    <location>
        <begin position="470"/>
        <end position="480"/>
    </location>
</feature>
<evidence type="ECO:0000256" key="11">
    <source>
        <dbReference type="ARBA" id="ARBA00023286"/>
    </source>
</evidence>
<keyword evidence="10" id="KW-0325">Glycoprotein</keyword>
<dbReference type="PANTHER" id="PTHR18945">
    <property type="entry name" value="NEUROTRANSMITTER GATED ION CHANNEL"/>
    <property type="match status" value="1"/>
</dbReference>